<dbReference type="Proteomes" id="UP000199630">
    <property type="component" value="Unassembled WGS sequence"/>
</dbReference>
<dbReference type="STRING" id="588602.SAMN04487991_3242"/>
<dbReference type="GO" id="GO:0004713">
    <property type="term" value="F:protein tyrosine kinase activity"/>
    <property type="evidence" value="ECO:0007669"/>
    <property type="project" value="TreeGrafter"/>
</dbReference>
<gene>
    <name evidence="4" type="ORF">SAMN04487991_3242</name>
</gene>
<feature type="compositionally biased region" description="Low complexity" evidence="2">
    <location>
        <begin position="17"/>
        <end position="30"/>
    </location>
</feature>
<dbReference type="OrthoDB" id="7810642at2"/>
<keyword evidence="3" id="KW-1133">Transmembrane helix</keyword>
<dbReference type="EMBL" id="FORH01000007">
    <property type="protein sequence ID" value="SFJ91159.1"/>
    <property type="molecule type" value="Genomic_DNA"/>
</dbReference>
<dbReference type="GO" id="GO:0005886">
    <property type="term" value="C:plasma membrane"/>
    <property type="evidence" value="ECO:0007669"/>
    <property type="project" value="TreeGrafter"/>
</dbReference>
<proteinExistence type="predicted"/>
<dbReference type="InterPro" id="IPR050445">
    <property type="entry name" value="Bact_polysacc_biosynth/exp"/>
</dbReference>
<sequence>MTTKVKAQKFRVRRTPRAATPAPAPRAAAQRPEETNLAKAGGDAARSAAQSRQSADDRLFDNDAGSDGFGEAPFPGSAAADRGANPTDPKPSGPQATGSKRPHGAVARSLGMTGPEDGTDGDAARSGEVTPADETAIDAEIDAIRREGLTGRQLRMARRVAQKHGVAATSDFDAVRLLRKQGIDPFQRAAMLDLVATESDGQSRELTTVAGAKLPKTVDNAPRLPSKDVLDRLTREGEISHIQRDIAKRRQRKMMLLAARLSVFVGIPTLLAGFYFYTMATPMYATQSAFVIQQAEAPSGGGGALGGLLSGTSLATSQDSITVQDYLTSRDAMLRLDADAGFKAHFSSEAIDPIQRLPENPTNEATYKVYLDRVSVGYDPTEGLLRLEVVAADPETSQEFSDLLVDYAEEQVDQLTQRLREDQMKGARESLADAETKMSAAQEKVVSLQEKLGIVSPDAETAAIMSQISGFETQLQQKKLQLQQLLDNPRPNQARVDGTQGDIRRLDALIADLRGQLTQASEGAESLARVAAELRMAEVDLATRQAMASAALQSLEAARIEANRQVRYLSMSSRPVAPDEPTYPRKFENTLLALLIFSGIYLMASLTAAVLREQVSS</sequence>
<protein>
    <submittedName>
        <fullName evidence="4">Capsular polysaccharide transport system permease protein</fullName>
    </submittedName>
</protein>
<dbReference type="AlphaFoldDB" id="A0A1I3V845"/>
<dbReference type="PANTHER" id="PTHR32309:SF13">
    <property type="entry name" value="FERRIC ENTEROBACTIN TRANSPORT PROTEIN FEPE"/>
    <property type="match status" value="1"/>
</dbReference>
<evidence type="ECO:0000256" key="2">
    <source>
        <dbReference type="SAM" id="MobiDB-lite"/>
    </source>
</evidence>
<feature type="region of interest" description="Disordered" evidence="2">
    <location>
        <begin position="1"/>
        <end position="138"/>
    </location>
</feature>
<keyword evidence="1" id="KW-0175">Coiled coil</keyword>
<feature type="compositionally biased region" description="Basic residues" evidence="2">
    <location>
        <begin position="1"/>
        <end position="16"/>
    </location>
</feature>
<accession>A0A1I3V845</accession>
<feature type="transmembrane region" description="Helical" evidence="3">
    <location>
        <begin position="591"/>
        <end position="611"/>
    </location>
</feature>
<dbReference type="PANTHER" id="PTHR32309">
    <property type="entry name" value="TYROSINE-PROTEIN KINASE"/>
    <property type="match status" value="1"/>
</dbReference>
<feature type="transmembrane region" description="Helical" evidence="3">
    <location>
        <begin position="257"/>
        <end position="277"/>
    </location>
</feature>
<dbReference type="RefSeq" id="WP_090061750.1">
    <property type="nucleotide sequence ID" value="NZ_FORH01000007.1"/>
</dbReference>
<feature type="compositionally biased region" description="Low complexity" evidence="2">
    <location>
        <begin position="40"/>
        <end position="53"/>
    </location>
</feature>
<feature type="coiled-coil region" evidence="1">
    <location>
        <begin position="405"/>
        <end position="488"/>
    </location>
</feature>
<keyword evidence="5" id="KW-1185">Reference proteome</keyword>
<evidence type="ECO:0000256" key="3">
    <source>
        <dbReference type="SAM" id="Phobius"/>
    </source>
</evidence>
<reference evidence="5" key="1">
    <citation type="submission" date="2016-10" db="EMBL/GenBank/DDBJ databases">
        <authorList>
            <person name="Varghese N."/>
            <person name="Submissions S."/>
        </authorList>
    </citation>
    <scope>NUCLEOTIDE SEQUENCE [LARGE SCALE GENOMIC DNA]</scope>
    <source>
        <strain evidence="5">DSM 26471</strain>
    </source>
</reference>
<organism evidence="4 5">
    <name type="scientific">Celeribacter neptunius</name>
    <dbReference type="NCBI Taxonomy" id="588602"/>
    <lineage>
        <taxon>Bacteria</taxon>
        <taxon>Pseudomonadati</taxon>
        <taxon>Pseudomonadota</taxon>
        <taxon>Alphaproteobacteria</taxon>
        <taxon>Rhodobacterales</taxon>
        <taxon>Roseobacteraceae</taxon>
        <taxon>Celeribacter</taxon>
    </lineage>
</organism>
<evidence type="ECO:0000313" key="4">
    <source>
        <dbReference type="EMBL" id="SFJ91159.1"/>
    </source>
</evidence>
<evidence type="ECO:0000313" key="5">
    <source>
        <dbReference type="Proteomes" id="UP000199630"/>
    </source>
</evidence>
<name>A0A1I3V845_9RHOB</name>
<keyword evidence="3" id="KW-0812">Transmembrane</keyword>
<evidence type="ECO:0000256" key="1">
    <source>
        <dbReference type="SAM" id="Coils"/>
    </source>
</evidence>
<keyword evidence="3" id="KW-0472">Membrane</keyword>